<feature type="transmembrane region" description="Helical" evidence="2">
    <location>
        <begin position="153"/>
        <end position="175"/>
    </location>
</feature>
<keyword evidence="2" id="KW-1133">Transmembrane helix</keyword>
<dbReference type="AlphaFoldDB" id="A0A9E6XXI4"/>
<dbReference type="RefSeq" id="WP_259316012.1">
    <property type="nucleotide sequence ID" value="NZ_CP087164.1"/>
</dbReference>
<organism evidence="4 5">
    <name type="scientific">Capillimicrobium parvum</name>
    <dbReference type="NCBI Taxonomy" id="2884022"/>
    <lineage>
        <taxon>Bacteria</taxon>
        <taxon>Bacillati</taxon>
        <taxon>Actinomycetota</taxon>
        <taxon>Thermoleophilia</taxon>
        <taxon>Solirubrobacterales</taxon>
        <taxon>Capillimicrobiaceae</taxon>
        <taxon>Capillimicrobium</taxon>
    </lineage>
</organism>
<dbReference type="InterPro" id="IPR013324">
    <property type="entry name" value="RNA_pol_sigma_r3/r4-like"/>
</dbReference>
<dbReference type="Gene3D" id="1.10.10.10">
    <property type="entry name" value="Winged helix-like DNA-binding domain superfamily/Winged helix DNA-binding domain"/>
    <property type="match status" value="1"/>
</dbReference>
<feature type="compositionally biased region" description="Low complexity" evidence="1">
    <location>
        <begin position="178"/>
        <end position="200"/>
    </location>
</feature>
<keyword evidence="2" id="KW-0472">Membrane</keyword>
<dbReference type="GO" id="GO:0005886">
    <property type="term" value="C:plasma membrane"/>
    <property type="evidence" value="ECO:0007669"/>
    <property type="project" value="InterPro"/>
</dbReference>
<proteinExistence type="predicted"/>
<evidence type="ECO:0000259" key="3">
    <source>
        <dbReference type="Pfam" id="PF10099"/>
    </source>
</evidence>
<feature type="domain" description="Anti-sigma K factor RskA C-terminal" evidence="3">
    <location>
        <begin position="163"/>
        <end position="309"/>
    </location>
</feature>
<evidence type="ECO:0000256" key="2">
    <source>
        <dbReference type="SAM" id="Phobius"/>
    </source>
</evidence>
<evidence type="ECO:0000256" key="1">
    <source>
        <dbReference type="SAM" id="MobiDB-lite"/>
    </source>
</evidence>
<dbReference type="EMBL" id="CP087164">
    <property type="protein sequence ID" value="UGS36339.1"/>
    <property type="molecule type" value="Genomic_DNA"/>
</dbReference>
<keyword evidence="5" id="KW-1185">Reference proteome</keyword>
<protein>
    <recommendedName>
        <fullName evidence="3">Anti-sigma K factor RskA C-terminal domain-containing protein</fullName>
    </recommendedName>
</protein>
<accession>A0A9E6XXI4</accession>
<dbReference type="Pfam" id="PF10099">
    <property type="entry name" value="RskA_C"/>
    <property type="match status" value="1"/>
</dbReference>
<sequence>MGRLDDLSPEQRAVVQLLLQRGKGYDELATLLRTDAAAVRQRAEGALVALGRAAGATEPPEAQRAVLADWLLGQQDAETAQATATLAAGEPARTWAAAIADELRPIGGDRVPEVPEPSDDAPIPGFRAEPSDDAPVPGFRPPPPGGGPRASRLGGALLILGLAAVVAIVLILVLGSGSSDNGSSTSASTGTQSTSTTSTTQAQPTIEGQINLRAPGAGKALGVATVIAQGGQRGIVVNAQDLQPNSKRNAYVAWLTGGPSDGVKRLGATPVVGKNGRLENVTALLPEDAKDYRALELSLETSNDPAKPTDVVLRGRL</sequence>
<evidence type="ECO:0000313" key="4">
    <source>
        <dbReference type="EMBL" id="UGS36339.1"/>
    </source>
</evidence>
<reference evidence="4" key="1">
    <citation type="journal article" date="2022" name="Int. J. Syst. Evol. Microbiol.">
        <title>Pseudomonas aegrilactucae sp. nov. and Pseudomonas morbosilactucae sp. nov., pathogens causing bacterial rot of lettuce in Japan.</title>
        <authorList>
            <person name="Sawada H."/>
            <person name="Fujikawa T."/>
            <person name="Satou M."/>
        </authorList>
    </citation>
    <scope>NUCLEOTIDE SEQUENCE</scope>
    <source>
        <strain evidence="4">0166_1</strain>
    </source>
</reference>
<dbReference type="SUPFAM" id="SSF88659">
    <property type="entry name" value="Sigma3 and sigma4 domains of RNA polymerase sigma factors"/>
    <property type="match status" value="1"/>
</dbReference>
<evidence type="ECO:0000313" key="5">
    <source>
        <dbReference type="Proteomes" id="UP001162834"/>
    </source>
</evidence>
<keyword evidence="2" id="KW-0812">Transmembrane</keyword>
<name>A0A9E6XXI4_9ACTN</name>
<dbReference type="Proteomes" id="UP001162834">
    <property type="component" value="Chromosome"/>
</dbReference>
<gene>
    <name evidence="4" type="ORF">DSM104329_02743</name>
</gene>
<dbReference type="InterPro" id="IPR018764">
    <property type="entry name" value="RskA_C"/>
</dbReference>
<feature type="region of interest" description="Disordered" evidence="1">
    <location>
        <begin position="178"/>
        <end position="205"/>
    </location>
</feature>
<dbReference type="InterPro" id="IPR036388">
    <property type="entry name" value="WH-like_DNA-bd_sf"/>
</dbReference>
<feature type="region of interest" description="Disordered" evidence="1">
    <location>
        <begin position="107"/>
        <end position="148"/>
    </location>
</feature>
<dbReference type="KEGG" id="sbae:DSM104329_02743"/>